<comment type="caution">
    <text evidence="2">The sequence shown here is derived from an EMBL/GenBank/DDBJ whole genome shotgun (WGS) entry which is preliminary data.</text>
</comment>
<dbReference type="AlphaFoldDB" id="A0A917NFX0"/>
<protein>
    <submittedName>
        <fullName evidence="2">Uncharacterized protein</fullName>
    </submittedName>
</protein>
<organism evidence="2 3">
    <name type="scientific">Streptomyces brasiliensis</name>
    <dbReference type="NCBI Taxonomy" id="1954"/>
    <lineage>
        <taxon>Bacteria</taxon>
        <taxon>Bacillati</taxon>
        <taxon>Actinomycetota</taxon>
        <taxon>Actinomycetes</taxon>
        <taxon>Kitasatosporales</taxon>
        <taxon>Streptomycetaceae</taxon>
        <taxon>Streptomyces</taxon>
    </lineage>
</organism>
<sequence length="70" mass="7813">MTGAAALGSRVRSRSRFSPGTSSTIARSAGRFPGDTTRMHVTYYNVNKPHGELSVFEQFTLHRKRSDGRR</sequence>
<name>A0A917NFX0_9ACTN</name>
<feature type="region of interest" description="Disordered" evidence="1">
    <location>
        <begin position="1"/>
        <end position="32"/>
    </location>
</feature>
<feature type="compositionally biased region" description="Polar residues" evidence="1">
    <location>
        <begin position="16"/>
        <end position="26"/>
    </location>
</feature>
<accession>A0A917NFX0</accession>
<keyword evidence="3" id="KW-1185">Reference proteome</keyword>
<dbReference type="Proteomes" id="UP000657574">
    <property type="component" value="Unassembled WGS sequence"/>
</dbReference>
<dbReference type="EMBL" id="BMQA01000001">
    <property type="protein sequence ID" value="GGI94155.1"/>
    <property type="molecule type" value="Genomic_DNA"/>
</dbReference>
<evidence type="ECO:0000313" key="3">
    <source>
        <dbReference type="Proteomes" id="UP000657574"/>
    </source>
</evidence>
<reference evidence="2" key="1">
    <citation type="journal article" date="2014" name="Int. J. Syst. Evol. Microbiol.">
        <title>Complete genome sequence of Corynebacterium casei LMG S-19264T (=DSM 44701T), isolated from a smear-ripened cheese.</title>
        <authorList>
            <consortium name="US DOE Joint Genome Institute (JGI-PGF)"/>
            <person name="Walter F."/>
            <person name="Albersmeier A."/>
            <person name="Kalinowski J."/>
            <person name="Ruckert C."/>
        </authorList>
    </citation>
    <scope>NUCLEOTIDE SEQUENCE</scope>
    <source>
        <strain evidence="2">JCM 3086</strain>
    </source>
</reference>
<evidence type="ECO:0000256" key="1">
    <source>
        <dbReference type="SAM" id="MobiDB-lite"/>
    </source>
</evidence>
<evidence type="ECO:0000313" key="2">
    <source>
        <dbReference type="EMBL" id="GGI94155.1"/>
    </source>
</evidence>
<proteinExistence type="predicted"/>
<gene>
    <name evidence="2" type="ORF">GCM10010121_000650</name>
</gene>
<reference evidence="2" key="2">
    <citation type="submission" date="2020-09" db="EMBL/GenBank/DDBJ databases">
        <authorList>
            <person name="Sun Q."/>
            <person name="Ohkuma M."/>
        </authorList>
    </citation>
    <scope>NUCLEOTIDE SEQUENCE</scope>
    <source>
        <strain evidence="2">JCM 3086</strain>
    </source>
</reference>